<comment type="caution">
    <text evidence="1">The sequence shown here is derived from an EMBL/GenBank/DDBJ whole genome shotgun (WGS) entry which is preliminary data.</text>
</comment>
<evidence type="ECO:0000313" key="1">
    <source>
        <dbReference type="EMBL" id="KAF9528666.1"/>
    </source>
</evidence>
<keyword evidence="2" id="KW-1185">Reference proteome</keyword>
<gene>
    <name evidence="1" type="ORF">CPB83DRAFT_766386</name>
</gene>
<protein>
    <submittedName>
        <fullName evidence="1">Uncharacterized protein</fullName>
    </submittedName>
</protein>
<dbReference type="EMBL" id="MU157851">
    <property type="protein sequence ID" value="KAF9528666.1"/>
    <property type="molecule type" value="Genomic_DNA"/>
</dbReference>
<sequence length="182" mass="21607">MAELTEEEKDNIAAYKFQFVANMPRRAFDQMRWAFQHRMKIASLYVIVHQLAVISGIKPKWFHCCPNTCLAYLGKYANNATCPTCGESRYNSRKQARRLFCYIPLIPRLQQFFSNPTLIEQLLYRHKYEQSSIAIFDIFDSQHYRNLCETFVNIDEKDQPYRYFTGENDIAFSICLDSYLLY</sequence>
<organism evidence="1 2">
    <name type="scientific">Crepidotus variabilis</name>
    <dbReference type="NCBI Taxonomy" id="179855"/>
    <lineage>
        <taxon>Eukaryota</taxon>
        <taxon>Fungi</taxon>
        <taxon>Dikarya</taxon>
        <taxon>Basidiomycota</taxon>
        <taxon>Agaricomycotina</taxon>
        <taxon>Agaricomycetes</taxon>
        <taxon>Agaricomycetidae</taxon>
        <taxon>Agaricales</taxon>
        <taxon>Agaricineae</taxon>
        <taxon>Crepidotaceae</taxon>
        <taxon>Crepidotus</taxon>
    </lineage>
</organism>
<accession>A0A9P6EGH0</accession>
<reference evidence="1" key="1">
    <citation type="submission" date="2020-11" db="EMBL/GenBank/DDBJ databases">
        <authorList>
            <consortium name="DOE Joint Genome Institute"/>
            <person name="Ahrendt S."/>
            <person name="Riley R."/>
            <person name="Andreopoulos W."/>
            <person name="Labutti K."/>
            <person name="Pangilinan J."/>
            <person name="Ruiz-Duenas F.J."/>
            <person name="Barrasa J.M."/>
            <person name="Sanchez-Garcia M."/>
            <person name="Camarero S."/>
            <person name="Miyauchi S."/>
            <person name="Serrano A."/>
            <person name="Linde D."/>
            <person name="Babiker R."/>
            <person name="Drula E."/>
            <person name="Ayuso-Fernandez I."/>
            <person name="Pacheco R."/>
            <person name="Padilla G."/>
            <person name="Ferreira P."/>
            <person name="Barriuso J."/>
            <person name="Kellner H."/>
            <person name="Castanera R."/>
            <person name="Alfaro M."/>
            <person name="Ramirez L."/>
            <person name="Pisabarro A.G."/>
            <person name="Kuo A."/>
            <person name="Tritt A."/>
            <person name="Lipzen A."/>
            <person name="He G."/>
            <person name="Yan M."/>
            <person name="Ng V."/>
            <person name="Cullen D."/>
            <person name="Martin F."/>
            <person name="Rosso M.-N."/>
            <person name="Henrissat B."/>
            <person name="Hibbett D."/>
            <person name="Martinez A.T."/>
            <person name="Grigoriev I.V."/>
        </authorList>
    </citation>
    <scope>NUCLEOTIDE SEQUENCE</scope>
    <source>
        <strain evidence="1">CBS 506.95</strain>
    </source>
</reference>
<name>A0A9P6EGH0_9AGAR</name>
<dbReference type="OrthoDB" id="3257409at2759"/>
<evidence type="ECO:0000313" key="2">
    <source>
        <dbReference type="Proteomes" id="UP000807306"/>
    </source>
</evidence>
<dbReference type="AlphaFoldDB" id="A0A9P6EGH0"/>
<feature type="non-terminal residue" evidence="1">
    <location>
        <position position="182"/>
    </location>
</feature>
<dbReference type="Proteomes" id="UP000807306">
    <property type="component" value="Unassembled WGS sequence"/>
</dbReference>
<proteinExistence type="predicted"/>